<feature type="non-terminal residue" evidence="2">
    <location>
        <position position="47"/>
    </location>
</feature>
<keyword evidence="1" id="KW-0472">Membrane</keyword>
<feature type="transmembrane region" description="Helical" evidence="1">
    <location>
        <begin position="28"/>
        <end position="46"/>
    </location>
</feature>
<keyword evidence="1" id="KW-0812">Transmembrane</keyword>
<reference evidence="2" key="1">
    <citation type="submission" date="2018-05" db="EMBL/GenBank/DDBJ databases">
        <authorList>
            <person name="Lanie J.A."/>
            <person name="Ng W.-L."/>
            <person name="Kazmierczak K.M."/>
            <person name="Andrzejewski T.M."/>
            <person name="Davidsen T.M."/>
            <person name="Wayne K.J."/>
            <person name="Tettelin H."/>
            <person name="Glass J.I."/>
            <person name="Rusch D."/>
            <person name="Podicherti R."/>
            <person name="Tsui H.-C.T."/>
            <person name="Winkler M.E."/>
        </authorList>
    </citation>
    <scope>NUCLEOTIDE SEQUENCE</scope>
</reference>
<dbReference type="AlphaFoldDB" id="A0A382KLB1"/>
<sequence length="47" mass="5299">MHHSLNGTALTFDLKSQKSRIYIKTRNSMVLGFVIFVFGLFLVTPVA</sequence>
<keyword evidence="1" id="KW-1133">Transmembrane helix</keyword>
<gene>
    <name evidence="2" type="ORF">METZ01_LOCUS276581</name>
</gene>
<organism evidence="2">
    <name type="scientific">marine metagenome</name>
    <dbReference type="NCBI Taxonomy" id="408172"/>
    <lineage>
        <taxon>unclassified sequences</taxon>
        <taxon>metagenomes</taxon>
        <taxon>ecological metagenomes</taxon>
    </lineage>
</organism>
<dbReference type="EMBL" id="UINC01080623">
    <property type="protein sequence ID" value="SVC23727.1"/>
    <property type="molecule type" value="Genomic_DNA"/>
</dbReference>
<evidence type="ECO:0000256" key="1">
    <source>
        <dbReference type="SAM" id="Phobius"/>
    </source>
</evidence>
<accession>A0A382KLB1</accession>
<protein>
    <submittedName>
        <fullName evidence="2">Uncharacterized protein</fullName>
    </submittedName>
</protein>
<proteinExistence type="predicted"/>
<name>A0A382KLB1_9ZZZZ</name>
<evidence type="ECO:0000313" key="2">
    <source>
        <dbReference type="EMBL" id="SVC23727.1"/>
    </source>
</evidence>